<name>A0A669Q805_PHACC</name>
<keyword evidence="3" id="KW-1185">Reference proteome</keyword>
<organism evidence="2 3">
    <name type="scientific">Phasianus colchicus</name>
    <name type="common">Common pheasant</name>
    <dbReference type="NCBI Taxonomy" id="9054"/>
    <lineage>
        <taxon>Eukaryota</taxon>
        <taxon>Metazoa</taxon>
        <taxon>Chordata</taxon>
        <taxon>Craniata</taxon>
        <taxon>Vertebrata</taxon>
        <taxon>Euteleostomi</taxon>
        <taxon>Archelosauria</taxon>
        <taxon>Archosauria</taxon>
        <taxon>Dinosauria</taxon>
        <taxon>Saurischia</taxon>
        <taxon>Theropoda</taxon>
        <taxon>Coelurosauria</taxon>
        <taxon>Aves</taxon>
        <taxon>Neognathae</taxon>
        <taxon>Galloanserae</taxon>
        <taxon>Galliformes</taxon>
        <taxon>Phasianidae</taxon>
        <taxon>Phasianinae</taxon>
        <taxon>Phasianus</taxon>
    </lineage>
</organism>
<evidence type="ECO:0000313" key="2">
    <source>
        <dbReference type="Ensembl" id="ENSPCLP00000016962.1"/>
    </source>
</evidence>
<reference evidence="2" key="2">
    <citation type="submission" date="2025-09" db="UniProtKB">
        <authorList>
            <consortium name="Ensembl"/>
        </authorList>
    </citation>
    <scope>IDENTIFICATION</scope>
</reference>
<dbReference type="Ensembl" id="ENSPCLT00000022627.1">
    <property type="protein sequence ID" value="ENSPCLP00000016962.1"/>
    <property type="gene ID" value="ENSPCLG00000014076.1"/>
</dbReference>
<protein>
    <submittedName>
        <fullName evidence="2">Uncharacterized protein</fullName>
    </submittedName>
</protein>
<reference evidence="2" key="1">
    <citation type="submission" date="2025-08" db="UniProtKB">
        <authorList>
            <consortium name="Ensembl"/>
        </authorList>
    </citation>
    <scope>IDENTIFICATION</scope>
</reference>
<evidence type="ECO:0000256" key="1">
    <source>
        <dbReference type="SAM" id="MobiDB-lite"/>
    </source>
</evidence>
<evidence type="ECO:0000313" key="3">
    <source>
        <dbReference type="Proteomes" id="UP000472261"/>
    </source>
</evidence>
<proteinExistence type="predicted"/>
<dbReference type="Proteomes" id="UP000472261">
    <property type="component" value="Unplaced"/>
</dbReference>
<sequence length="160" mass="17891">RDCCQHLPMPTSHPEVLGVHVQLVTVQLRQLGVGVLDVVQVLHGFPKGAQHFLTMSTDPGVTNDGGGAGKVPKRGKKPLGPGVDNQQPAEGHKHTPLTPPPKTGPRGFLLHRSPEEGRLKLDTAKHFLSQRVLLMQWHSCLWWWWSQHPWRCSRAIGMWH</sequence>
<dbReference type="AlphaFoldDB" id="A0A669Q805"/>
<accession>A0A669Q805</accession>
<feature type="region of interest" description="Disordered" evidence="1">
    <location>
        <begin position="56"/>
        <end position="106"/>
    </location>
</feature>